<organism evidence="1 2">
    <name type="scientific">Phytophthora fragariaefolia</name>
    <dbReference type="NCBI Taxonomy" id="1490495"/>
    <lineage>
        <taxon>Eukaryota</taxon>
        <taxon>Sar</taxon>
        <taxon>Stramenopiles</taxon>
        <taxon>Oomycota</taxon>
        <taxon>Peronosporomycetes</taxon>
        <taxon>Peronosporales</taxon>
        <taxon>Peronosporaceae</taxon>
        <taxon>Phytophthora</taxon>
    </lineage>
</organism>
<gene>
    <name evidence="1" type="ORF">Pfra01_002784200</name>
</gene>
<evidence type="ECO:0000313" key="1">
    <source>
        <dbReference type="EMBL" id="GMF63839.1"/>
    </source>
</evidence>
<evidence type="ECO:0000313" key="2">
    <source>
        <dbReference type="Proteomes" id="UP001165121"/>
    </source>
</evidence>
<comment type="caution">
    <text evidence="1">The sequence shown here is derived from an EMBL/GenBank/DDBJ whole genome shotgun (WGS) entry which is preliminary data.</text>
</comment>
<dbReference type="AlphaFoldDB" id="A0A9W6YCG0"/>
<name>A0A9W6YCG0_9STRA</name>
<dbReference type="Proteomes" id="UP001165121">
    <property type="component" value="Unassembled WGS sequence"/>
</dbReference>
<proteinExistence type="predicted"/>
<reference evidence="1" key="1">
    <citation type="submission" date="2023-04" db="EMBL/GenBank/DDBJ databases">
        <title>Phytophthora fragariaefolia NBRC 109709.</title>
        <authorList>
            <person name="Ichikawa N."/>
            <person name="Sato H."/>
            <person name="Tonouchi N."/>
        </authorList>
    </citation>
    <scope>NUCLEOTIDE SEQUENCE</scope>
    <source>
        <strain evidence="1">NBRC 109709</strain>
    </source>
</reference>
<accession>A0A9W6YCG0</accession>
<keyword evidence="2" id="KW-1185">Reference proteome</keyword>
<protein>
    <submittedName>
        <fullName evidence="1">Unnamed protein product</fullName>
    </submittedName>
</protein>
<sequence>MERARVGLVQAPAARNEVAEELEPVAADDLPTAIMHANDERTAVKLDSGARYTISGTEWMQRVERKRCAVPVDSIEGIGGFRLDVVGVCTFNMCNTFGQAVQLDACVVNGCRDEFLIGVDFLK</sequence>
<dbReference type="EMBL" id="BSXT01007508">
    <property type="protein sequence ID" value="GMF63839.1"/>
    <property type="molecule type" value="Genomic_DNA"/>
</dbReference>
<dbReference type="OrthoDB" id="127257at2759"/>